<organism evidence="4 5">
    <name type="scientific">Vibrio agarilyticus</name>
    <dbReference type="NCBI Taxonomy" id="2726741"/>
    <lineage>
        <taxon>Bacteria</taxon>
        <taxon>Pseudomonadati</taxon>
        <taxon>Pseudomonadota</taxon>
        <taxon>Gammaproteobacteria</taxon>
        <taxon>Vibrionales</taxon>
        <taxon>Vibrionaceae</taxon>
        <taxon>Vibrio</taxon>
    </lineage>
</organism>
<dbReference type="InterPro" id="IPR011250">
    <property type="entry name" value="OMP/PagP_B-barrel"/>
</dbReference>
<reference evidence="4 5" key="1">
    <citation type="submission" date="2020-04" db="EMBL/GenBank/DDBJ databases">
        <title>Vibrio sp. SM6, a novel species isolated from seawater.</title>
        <authorList>
            <person name="Wang X."/>
        </authorList>
    </citation>
    <scope>NUCLEOTIDE SEQUENCE [LARGE SCALE GENOMIC DNA]</scope>
    <source>
        <strain evidence="4 5">SM6</strain>
    </source>
</reference>
<gene>
    <name evidence="4" type="ORF">HGP28_16030</name>
</gene>
<name>A0A7X8TT89_9VIBR</name>
<sequence>MKKSLLALALFGASTSVFADSWIYGGASVGASDFDGKSDTAYNLHVGTGILPIIGIEAGLTNLGTFDIKGKDNKITTYYAALKPSIDLGPLHVWAKGGFHAWDNEISGAANKDGTDLMFGVGAEYFVFGPISVGASYMNYTIDNKEAETFSLNASFHFL</sequence>
<dbReference type="Gene3D" id="2.40.160.20">
    <property type="match status" value="1"/>
</dbReference>
<evidence type="ECO:0000313" key="4">
    <source>
        <dbReference type="EMBL" id="NLS14389.1"/>
    </source>
</evidence>
<accession>A0A7X8TT89</accession>
<keyword evidence="1 2" id="KW-0732">Signal</keyword>
<dbReference type="InterPro" id="IPR027385">
    <property type="entry name" value="Beta-barrel_OMP"/>
</dbReference>
<feature type="chain" id="PRO_5030828847" evidence="2">
    <location>
        <begin position="20"/>
        <end position="159"/>
    </location>
</feature>
<dbReference type="SUPFAM" id="SSF56925">
    <property type="entry name" value="OMPA-like"/>
    <property type="match status" value="1"/>
</dbReference>
<dbReference type="RefSeq" id="WP_168837524.1">
    <property type="nucleotide sequence ID" value="NZ_JABAIK010000020.1"/>
</dbReference>
<proteinExistence type="predicted"/>
<keyword evidence="5" id="KW-1185">Reference proteome</keyword>
<evidence type="ECO:0000259" key="3">
    <source>
        <dbReference type="Pfam" id="PF13505"/>
    </source>
</evidence>
<dbReference type="Proteomes" id="UP000535589">
    <property type="component" value="Unassembled WGS sequence"/>
</dbReference>
<dbReference type="Pfam" id="PF13505">
    <property type="entry name" value="OMP_b-brl"/>
    <property type="match status" value="1"/>
</dbReference>
<feature type="domain" description="Outer membrane protein beta-barrel" evidence="3">
    <location>
        <begin position="6"/>
        <end position="158"/>
    </location>
</feature>
<evidence type="ECO:0000256" key="1">
    <source>
        <dbReference type="ARBA" id="ARBA00022729"/>
    </source>
</evidence>
<evidence type="ECO:0000256" key="2">
    <source>
        <dbReference type="SAM" id="SignalP"/>
    </source>
</evidence>
<dbReference type="AlphaFoldDB" id="A0A7X8TT89"/>
<comment type="caution">
    <text evidence="4">The sequence shown here is derived from an EMBL/GenBank/DDBJ whole genome shotgun (WGS) entry which is preliminary data.</text>
</comment>
<feature type="signal peptide" evidence="2">
    <location>
        <begin position="1"/>
        <end position="19"/>
    </location>
</feature>
<dbReference type="EMBL" id="JABAIK010000020">
    <property type="protein sequence ID" value="NLS14389.1"/>
    <property type="molecule type" value="Genomic_DNA"/>
</dbReference>
<protein>
    <submittedName>
        <fullName evidence="4">Porin family protein</fullName>
    </submittedName>
</protein>
<evidence type="ECO:0000313" key="5">
    <source>
        <dbReference type="Proteomes" id="UP000535589"/>
    </source>
</evidence>